<keyword evidence="4" id="KW-0285">Flavoprotein</keyword>
<dbReference type="InterPro" id="IPR000172">
    <property type="entry name" value="GMC_OxRdtase_N"/>
</dbReference>
<dbReference type="GO" id="GO:0016614">
    <property type="term" value="F:oxidoreductase activity, acting on CH-OH group of donors"/>
    <property type="evidence" value="ECO:0007669"/>
    <property type="project" value="InterPro"/>
</dbReference>
<name>A0A8K0G7Q4_IGNLU</name>
<evidence type="ECO:0000256" key="4">
    <source>
        <dbReference type="RuleBase" id="RU003968"/>
    </source>
</evidence>
<dbReference type="SUPFAM" id="SSF51905">
    <property type="entry name" value="FAD/NAD(P)-binding domain"/>
    <property type="match status" value="1"/>
</dbReference>
<evidence type="ECO:0000256" key="1">
    <source>
        <dbReference type="ARBA" id="ARBA00010790"/>
    </source>
</evidence>
<proteinExistence type="inferred from homology"/>
<dbReference type="GO" id="GO:0050660">
    <property type="term" value="F:flavin adenine dinucleotide binding"/>
    <property type="evidence" value="ECO:0007669"/>
    <property type="project" value="InterPro"/>
</dbReference>
<dbReference type="InterPro" id="IPR007867">
    <property type="entry name" value="GMC_OxRtase_C"/>
</dbReference>
<evidence type="ECO:0000259" key="7">
    <source>
        <dbReference type="PROSITE" id="PS00624"/>
    </source>
</evidence>
<feature type="domain" description="Glucose-methanol-choline oxidoreductase N-terminal" evidence="7">
    <location>
        <begin position="319"/>
        <end position="333"/>
    </location>
</feature>
<evidence type="ECO:0000256" key="2">
    <source>
        <dbReference type="PIRSR" id="PIRSR000137-1"/>
    </source>
</evidence>
<comment type="similarity">
    <text evidence="1 4">Belongs to the GMC oxidoreductase family.</text>
</comment>
<evidence type="ECO:0000313" key="9">
    <source>
        <dbReference type="Proteomes" id="UP000801492"/>
    </source>
</evidence>
<evidence type="ECO:0000259" key="6">
    <source>
        <dbReference type="PROSITE" id="PS00623"/>
    </source>
</evidence>
<evidence type="ECO:0000313" key="8">
    <source>
        <dbReference type="EMBL" id="KAF2888523.1"/>
    </source>
</evidence>
<feature type="signal peptide" evidence="5">
    <location>
        <begin position="1"/>
        <end position="23"/>
    </location>
</feature>
<dbReference type="InterPro" id="IPR012132">
    <property type="entry name" value="GMC_OxRdtase"/>
</dbReference>
<organism evidence="8 9">
    <name type="scientific">Ignelater luminosus</name>
    <name type="common">Cucubano</name>
    <name type="synonym">Pyrophorus luminosus</name>
    <dbReference type="NCBI Taxonomy" id="2038154"/>
    <lineage>
        <taxon>Eukaryota</taxon>
        <taxon>Metazoa</taxon>
        <taxon>Ecdysozoa</taxon>
        <taxon>Arthropoda</taxon>
        <taxon>Hexapoda</taxon>
        <taxon>Insecta</taxon>
        <taxon>Pterygota</taxon>
        <taxon>Neoptera</taxon>
        <taxon>Endopterygota</taxon>
        <taxon>Coleoptera</taxon>
        <taxon>Polyphaga</taxon>
        <taxon>Elateriformia</taxon>
        <taxon>Elateroidea</taxon>
        <taxon>Elateridae</taxon>
        <taxon>Agrypninae</taxon>
        <taxon>Pyrophorini</taxon>
        <taxon>Ignelater</taxon>
    </lineage>
</organism>
<feature type="domain" description="Glucose-methanol-choline oxidoreductase N-terminal" evidence="6">
    <location>
        <begin position="146"/>
        <end position="169"/>
    </location>
</feature>
<dbReference type="SUPFAM" id="SSF54373">
    <property type="entry name" value="FAD-linked reductases, C-terminal domain"/>
    <property type="match status" value="1"/>
</dbReference>
<evidence type="ECO:0000256" key="5">
    <source>
        <dbReference type="SAM" id="SignalP"/>
    </source>
</evidence>
<keyword evidence="3 4" id="KW-0274">FAD</keyword>
<dbReference type="Pfam" id="PF00732">
    <property type="entry name" value="GMC_oxred_N"/>
    <property type="match status" value="1"/>
</dbReference>
<feature type="binding site" evidence="3">
    <location>
        <position position="283"/>
    </location>
    <ligand>
        <name>FAD</name>
        <dbReference type="ChEBI" id="CHEBI:57692"/>
    </ligand>
</feature>
<keyword evidence="5" id="KW-0732">Signal</keyword>
<feature type="active site" description="Proton donor" evidence="2">
    <location>
        <position position="553"/>
    </location>
</feature>
<comment type="cofactor">
    <cofactor evidence="3">
        <name>FAD</name>
        <dbReference type="ChEBI" id="CHEBI:57692"/>
    </cofactor>
</comment>
<dbReference type="Gene3D" id="3.30.560.10">
    <property type="entry name" value="Glucose Oxidase, domain 3"/>
    <property type="match status" value="1"/>
</dbReference>
<dbReference type="PANTHER" id="PTHR11552:SF158">
    <property type="entry name" value="GH23626P-RELATED"/>
    <property type="match status" value="1"/>
</dbReference>
<dbReference type="Gene3D" id="3.50.50.60">
    <property type="entry name" value="FAD/NAD(P)-binding domain"/>
    <property type="match status" value="1"/>
</dbReference>
<dbReference type="PANTHER" id="PTHR11552">
    <property type="entry name" value="GLUCOSE-METHANOL-CHOLINE GMC OXIDOREDUCTASE"/>
    <property type="match status" value="1"/>
</dbReference>
<dbReference type="Pfam" id="PF05199">
    <property type="entry name" value="GMC_oxred_C"/>
    <property type="match status" value="1"/>
</dbReference>
<dbReference type="Proteomes" id="UP000801492">
    <property type="component" value="Unassembled WGS sequence"/>
</dbReference>
<dbReference type="EMBL" id="VTPC01076450">
    <property type="protein sequence ID" value="KAF2888523.1"/>
    <property type="molecule type" value="Genomic_DNA"/>
</dbReference>
<dbReference type="InterPro" id="IPR036188">
    <property type="entry name" value="FAD/NAD-bd_sf"/>
</dbReference>
<feature type="chain" id="PRO_5035425841" description="Glucose-methanol-choline oxidoreductase N-terminal domain-containing protein" evidence="5">
    <location>
        <begin position="24"/>
        <end position="617"/>
    </location>
</feature>
<dbReference type="AlphaFoldDB" id="A0A8K0G7Q4"/>
<protein>
    <recommendedName>
        <fullName evidence="6 7">Glucose-methanol-choline oxidoreductase N-terminal domain-containing protein</fullName>
    </recommendedName>
</protein>
<gene>
    <name evidence="8" type="ORF">ILUMI_17650</name>
</gene>
<feature type="active site" description="Proton acceptor" evidence="2">
    <location>
        <position position="597"/>
    </location>
</feature>
<dbReference type="PROSITE" id="PS00624">
    <property type="entry name" value="GMC_OXRED_2"/>
    <property type="match status" value="1"/>
</dbReference>
<sequence>MKNIKIMLVPCLLNFIGFTVVNSNETVDYYVNLINQETARANSYKLPTDSSEFKTINSYETSVYGSYDYIIVGAGSAGAVIANRLSEIYKNKILLLEAGGHESDFSDIPRMNIFLQGLEFNWNYNSTPQTTSCLGMFNQECAYPRGRGLGGSSIINALMYVRGNKEDYNNWYRQGNLGWSYDDVLPYFIKSENSKINGDRGYHGVNGNLNVEYHEPDSPQFKAFLEANLELGRQVVDYNGREQLGVAKTQTNTINGRRDSTGKAFLKPACDRPNLEVLTHSLVIKILINSKKEAYGVRFSHKGKLMIAKARREVIISAGSIGSPQLLMLSGIGPRDHLRNLGIPVIKSLSVGKNLQDHATYYALHFVTNYTEPVRTVQQNVEEFLNDYGPLTISGNSQGIGFFQTKLAETPGVPDIELVMVPSNSTTNFIQKAYHYNDVSYDTIWGKVNPSNTFTLFLILLHPKSRGEVKLKSKNPFAYPLINPRFLSDPKGEDIETMYQGIELVLEIVNTNAFKKLNASLLYAPLPACQENKYLSREYWYCQLRQLTFHIFHPIGTCKMGPNPEKGAVVNHQLKVHGIRNLRVADASIIPETTSGHTNAPSIMIGEKVSDMIKYGN</sequence>
<evidence type="ECO:0000256" key="3">
    <source>
        <dbReference type="PIRSR" id="PIRSR000137-2"/>
    </source>
</evidence>
<dbReference type="PIRSF" id="PIRSF000137">
    <property type="entry name" value="Alcohol_oxidase"/>
    <property type="match status" value="1"/>
</dbReference>
<dbReference type="PROSITE" id="PS00623">
    <property type="entry name" value="GMC_OXRED_1"/>
    <property type="match status" value="1"/>
</dbReference>
<dbReference type="OrthoDB" id="269227at2759"/>
<reference evidence="8" key="1">
    <citation type="submission" date="2019-08" db="EMBL/GenBank/DDBJ databases">
        <title>The genome of the North American firefly Photinus pyralis.</title>
        <authorList>
            <consortium name="Photinus pyralis genome working group"/>
            <person name="Fallon T.R."/>
            <person name="Sander Lower S.E."/>
            <person name="Weng J.-K."/>
        </authorList>
    </citation>
    <scope>NUCLEOTIDE SEQUENCE</scope>
    <source>
        <strain evidence="8">TRF0915ILg1</strain>
        <tissue evidence="8">Whole body</tissue>
    </source>
</reference>
<accession>A0A8K0G7Q4</accession>
<keyword evidence="9" id="KW-1185">Reference proteome</keyword>
<comment type="caution">
    <text evidence="8">The sequence shown here is derived from an EMBL/GenBank/DDBJ whole genome shotgun (WGS) entry which is preliminary data.</text>
</comment>